<name>A0ABW2CXD7_9ACTN</name>
<protein>
    <submittedName>
        <fullName evidence="2">Uncharacterized protein</fullName>
    </submittedName>
</protein>
<dbReference type="RefSeq" id="WP_160825775.1">
    <property type="nucleotide sequence ID" value="NZ_JBHSXE010000001.1"/>
</dbReference>
<proteinExistence type="predicted"/>
<keyword evidence="3" id="KW-1185">Reference proteome</keyword>
<gene>
    <name evidence="2" type="ORF">ACFQKB_36345</name>
</gene>
<dbReference type="Proteomes" id="UP001596380">
    <property type="component" value="Unassembled WGS sequence"/>
</dbReference>
<organism evidence="2 3">
    <name type="scientific">Actinomadura yumaensis</name>
    <dbReference type="NCBI Taxonomy" id="111807"/>
    <lineage>
        <taxon>Bacteria</taxon>
        <taxon>Bacillati</taxon>
        <taxon>Actinomycetota</taxon>
        <taxon>Actinomycetes</taxon>
        <taxon>Streptosporangiales</taxon>
        <taxon>Thermomonosporaceae</taxon>
        <taxon>Actinomadura</taxon>
    </lineage>
</organism>
<reference evidence="3" key="1">
    <citation type="journal article" date="2019" name="Int. J. Syst. Evol. Microbiol.">
        <title>The Global Catalogue of Microorganisms (GCM) 10K type strain sequencing project: providing services to taxonomists for standard genome sequencing and annotation.</title>
        <authorList>
            <consortium name="The Broad Institute Genomics Platform"/>
            <consortium name="The Broad Institute Genome Sequencing Center for Infectious Disease"/>
            <person name="Wu L."/>
            <person name="Ma J."/>
        </authorList>
    </citation>
    <scope>NUCLEOTIDE SEQUENCE [LARGE SCALE GENOMIC DNA]</scope>
    <source>
        <strain evidence="3">JCM 3369</strain>
    </source>
</reference>
<feature type="region of interest" description="Disordered" evidence="1">
    <location>
        <begin position="16"/>
        <end position="35"/>
    </location>
</feature>
<evidence type="ECO:0000256" key="1">
    <source>
        <dbReference type="SAM" id="MobiDB-lite"/>
    </source>
</evidence>
<comment type="caution">
    <text evidence="2">The sequence shown here is derived from an EMBL/GenBank/DDBJ whole genome shotgun (WGS) entry which is preliminary data.</text>
</comment>
<evidence type="ECO:0000313" key="3">
    <source>
        <dbReference type="Proteomes" id="UP001596380"/>
    </source>
</evidence>
<sequence length="60" mass="6599">MADVDELAREAYAAYGAATGGQDHRGEPLPTWDDLPAETRSACRATIAYITERIRPYDCP</sequence>
<evidence type="ECO:0000313" key="2">
    <source>
        <dbReference type="EMBL" id="MFC6885276.1"/>
    </source>
</evidence>
<dbReference type="EMBL" id="JBHSXS010000036">
    <property type="protein sequence ID" value="MFC6885276.1"/>
    <property type="molecule type" value="Genomic_DNA"/>
</dbReference>
<accession>A0ABW2CXD7</accession>